<gene>
    <name evidence="2" type="ORF">SBOR_5015</name>
</gene>
<proteinExistence type="predicted"/>
<name>W9CIU1_SCLBF</name>
<dbReference type="EMBL" id="AYSA01000235">
    <property type="protein sequence ID" value="ESZ94604.1"/>
    <property type="molecule type" value="Genomic_DNA"/>
</dbReference>
<comment type="caution">
    <text evidence="2">The sequence shown here is derived from an EMBL/GenBank/DDBJ whole genome shotgun (WGS) entry which is preliminary data.</text>
</comment>
<sequence>MLRHQDNCEAVLRRRCVSLPPASLSVYRTPLPSAPLSTHRTLLPSAPLSAHRTPLPSAPLSTHRTPLPSAAPATSTAPSQAKRVQRPYVSRGIYCIDRLWLTEIELMNIRPGYPSLLGRKTCFKKAPGQQKCIEITMGELAALHRLRGLTTAQIKAYHDRRANKLEFRVKASNLYEAELERKREEGRMLGRPDTLADEDRLVPPEGDVWQL</sequence>
<keyword evidence="3" id="KW-1185">Reference proteome</keyword>
<feature type="compositionally biased region" description="Low complexity" evidence="1">
    <location>
        <begin position="65"/>
        <end position="79"/>
    </location>
</feature>
<organism evidence="2 3">
    <name type="scientific">Sclerotinia borealis (strain F-4128)</name>
    <dbReference type="NCBI Taxonomy" id="1432307"/>
    <lineage>
        <taxon>Eukaryota</taxon>
        <taxon>Fungi</taxon>
        <taxon>Dikarya</taxon>
        <taxon>Ascomycota</taxon>
        <taxon>Pezizomycotina</taxon>
        <taxon>Leotiomycetes</taxon>
        <taxon>Helotiales</taxon>
        <taxon>Sclerotiniaceae</taxon>
        <taxon>Sclerotinia</taxon>
    </lineage>
</organism>
<evidence type="ECO:0000313" key="2">
    <source>
        <dbReference type="EMBL" id="ESZ94604.1"/>
    </source>
</evidence>
<protein>
    <submittedName>
        <fullName evidence="2">Uncharacterized protein</fullName>
    </submittedName>
</protein>
<feature type="region of interest" description="Disordered" evidence="1">
    <location>
        <begin position="46"/>
        <end position="83"/>
    </location>
</feature>
<feature type="region of interest" description="Disordered" evidence="1">
    <location>
        <begin position="189"/>
        <end position="211"/>
    </location>
</feature>
<dbReference type="Proteomes" id="UP000019487">
    <property type="component" value="Unassembled WGS sequence"/>
</dbReference>
<dbReference type="OrthoDB" id="3558519at2759"/>
<accession>W9CIU1</accession>
<reference evidence="2 3" key="1">
    <citation type="journal article" date="2014" name="Genome Announc.">
        <title>Draft genome sequence of Sclerotinia borealis, a psychrophilic plant pathogenic fungus.</title>
        <authorList>
            <person name="Mardanov A.V."/>
            <person name="Beletsky A.V."/>
            <person name="Kadnikov V.V."/>
            <person name="Ignatov A.N."/>
            <person name="Ravin N.V."/>
        </authorList>
    </citation>
    <scope>NUCLEOTIDE SEQUENCE [LARGE SCALE GENOMIC DNA]</scope>
    <source>
        <strain evidence="3">F-4157</strain>
    </source>
</reference>
<dbReference type="AlphaFoldDB" id="W9CIU1"/>
<evidence type="ECO:0000256" key="1">
    <source>
        <dbReference type="SAM" id="MobiDB-lite"/>
    </source>
</evidence>
<evidence type="ECO:0000313" key="3">
    <source>
        <dbReference type="Proteomes" id="UP000019487"/>
    </source>
</evidence>
<dbReference type="HOGENOM" id="CLU_1305488_0_0_1"/>